<proteinExistence type="predicted"/>
<evidence type="ECO:0000313" key="2">
    <source>
        <dbReference type="Proteomes" id="UP000011958"/>
    </source>
</evidence>
<dbReference type="EMBL" id="AFWA02000003">
    <property type="protein sequence ID" value="KTW32926.1"/>
    <property type="molecule type" value="Genomic_DNA"/>
</dbReference>
<dbReference type="RefSeq" id="XP_019613395.1">
    <property type="nucleotide sequence ID" value="XM_019757786.1"/>
</dbReference>
<evidence type="ECO:0000313" key="1">
    <source>
        <dbReference type="EMBL" id="KTW32926.1"/>
    </source>
</evidence>
<sequence>MKYIFDILEFPFYKSYRKNDQENISDETKMRIKKGFDYKQILKTIYSNEEMSKIRKTLNLRMIIIVLKKLINKTKYY</sequence>
<name>A0A0W4ZX35_PNEMU</name>
<keyword evidence="2" id="KW-1185">Reference proteome</keyword>
<comment type="caution">
    <text evidence="1">The sequence shown here is derived from an EMBL/GenBank/DDBJ whole genome shotgun (WGS) entry which is preliminary data.</text>
</comment>
<gene>
    <name evidence="1" type="ORF">PNEG_04263</name>
</gene>
<accession>A0A0W4ZX35</accession>
<protein>
    <submittedName>
        <fullName evidence="1">Uncharacterized protein</fullName>
    </submittedName>
</protein>
<dbReference type="Proteomes" id="UP000011958">
    <property type="component" value="Unassembled WGS sequence"/>
</dbReference>
<dbReference type="AlphaFoldDB" id="A0A0W4ZX35"/>
<reference evidence="2" key="1">
    <citation type="journal article" date="2016" name="Nat. Commun.">
        <title>Genome analysis of three Pneumocystis species reveals adaptation mechanisms to life exclusively in mammalian hosts.</title>
        <authorList>
            <person name="Ma L."/>
            <person name="Chen Z."/>
            <person name="Huang D.W."/>
            <person name="Kutty G."/>
            <person name="Ishihara M."/>
            <person name="Wang H."/>
            <person name="Abouelleil A."/>
            <person name="Bishop L."/>
            <person name="Davey E."/>
            <person name="Deng R."/>
            <person name="Deng X."/>
            <person name="Fan L."/>
            <person name="Fantoni G."/>
            <person name="Fitzgerald M."/>
            <person name="Gogineni E."/>
            <person name="Goldberg J.M."/>
            <person name="Handley G."/>
            <person name="Hu X."/>
            <person name="Huber C."/>
            <person name="Jiao X."/>
            <person name="Jones K."/>
            <person name="Levin J.Z."/>
            <person name="Liu Y."/>
            <person name="Macdonald P."/>
            <person name="Melnikov A."/>
            <person name="Raley C."/>
            <person name="Sassi M."/>
            <person name="Sherman B.T."/>
            <person name="Song X."/>
            <person name="Sykes S."/>
            <person name="Tran B."/>
            <person name="Walsh L."/>
            <person name="Xia Y."/>
            <person name="Yang J."/>
            <person name="Young S."/>
            <person name="Zeng Q."/>
            <person name="Zheng X."/>
            <person name="Stephens R."/>
            <person name="Nusbaum C."/>
            <person name="Birren B.W."/>
            <person name="Azadi P."/>
            <person name="Lempicki R.A."/>
            <person name="Cuomo C.A."/>
            <person name="Kovacs J.A."/>
        </authorList>
    </citation>
    <scope>NUCLEOTIDE SEQUENCE [LARGE SCALE GENOMIC DNA]</scope>
    <source>
        <strain evidence="2">B123</strain>
    </source>
</reference>
<organism evidence="1 2">
    <name type="scientific">Pneumocystis murina (strain B123)</name>
    <name type="common">Mouse pneumocystis pneumonia agent</name>
    <name type="synonym">Pneumocystis carinii f. sp. muris</name>
    <dbReference type="NCBI Taxonomy" id="1069680"/>
    <lineage>
        <taxon>Eukaryota</taxon>
        <taxon>Fungi</taxon>
        <taxon>Dikarya</taxon>
        <taxon>Ascomycota</taxon>
        <taxon>Taphrinomycotina</taxon>
        <taxon>Pneumocystomycetes</taxon>
        <taxon>Pneumocystaceae</taxon>
        <taxon>Pneumocystis</taxon>
    </lineage>
</organism>
<dbReference type="GeneID" id="30671559"/>
<dbReference type="VEuPathDB" id="FungiDB:PNEG_04263"/>